<protein>
    <submittedName>
        <fullName evidence="1">Uncharacterized protein</fullName>
    </submittedName>
</protein>
<proteinExistence type="predicted"/>
<dbReference type="OrthoDB" id="8810730at2"/>
<evidence type="ECO:0000313" key="1">
    <source>
        <dbReference type="EMBL" id="TYC54433.1"/>
    </source>
</evidence>
<keyword evidence="2" id="KW-1185">Reference proteome</keyword>
<sequence length="256" mass="25751">MKNTQGHTALRAFIVTLGTVGLLAACGGGGGSDASSTEPTPTPTVFTPSKLQGRWSSTGATAATSYTAIILPGAGNTANVWLLSQNLSHLNVLSINDQAVFSGKTYALGSSSTPITATGTVVADLTSSTKTLSLNGANSEVLQITLQDALTQPASLADTAGNWTGSVSSGVQTLNFSIASQTGILSGTSTTGCTYSGNLVAVSNANAFISTLNENCPDGSTANFEGIATLNTDKNRLTIVAATPTQTSGLVLLLSK</sequence>
<name>A0A6C2CMC3_9RHOO</name>
<comment type="caution">
    <text evidence="1">The sequence shown here is derived from an EMBL/GenBank/DDBJ whole genome shotgun (WGS) entry which is preliminary data.</text>
</comment>
<accession>A0A6C2CMC3</accession>
<organism evidence="1 2">
    <name type="scientific">Zoogloea oleivorans</name>
    <dbReference type="NCBI Taxonomy" id="1552750"/>
    <lineage>
        <taxon>Bacteria</taxon>
        <taxon>Pseudomonadati</taxon>
        <taxon>Pseudomonadota</taxon>
        <taxon>Betaproteobacteria</taxon>
        <taxon>Rhodocyclales</taxon>
        <taxon>Zoogloeaceae</taxon>
        <taxon>Zoogloea</taxon>
    </lineage>
</organism>
<evidence type="ECO:0000313" key="2">
    <source>
        <dbReference type="Proteomes" id="UP000389128"/>
    </source>
</evidence>
<dbReference type="AlphaFoldDB" id="A0A6C2CMC3"/>
<reference evidence="1 2" key="1">
    <citation type="submission" date="2019-01" db="EMBL/GenBank/DDBJ databases">
        <title>Zoogloea oleivorans genome sequencing and assembly.</title>
        <authorList>
            <person name="Tancsics A."/>
            <person name="Farkas M."/>
            <person name="Kriszt B."/>
            <person name="Maroti G."/>
            <person name="Horvath B."/>
        </authorList>
    </citation>
    <scope>NUCLEOTIDE SEQUENCE [LARGE SCALE GENOMIC DNA]</scope>
    <source>
        <strain evidence="1 2">Buc</strain>
    </source>
</reference>
<dbReference type="Proteomes" id="UP000389128">
    <property type="component" value="Unassembled WGS sequence"/>
</dbReference>
<dbReference type="RefSeq" id="WP_148580642.1">
    <property type="nucleotide sequence ID" value="NZ_SDKK01000020.1"/>
</dbReference>
<dbReference type="PROSITE" id="PS51257">
    <property type="entry name" value="PROKAR_LIPOPROTEIN"/>
    <property type="match status" value="1"/>
</dbReference>
<gene>
    <name evidence="1" type="ORF">ETQ85_18905</name>
</gene>
<dbReference type="EMBL" id="SDKK01000020">
    <property type="protein sequence ID" value="TYC54433.1"/>
    <property type="molecule type" value="Genomic_DNA"/>
</dbReference>